<keyword evidence="3" id="KW-0732">Signal</keyword>
<dbReference type="InterPro" id="IPR055414">
    <property type="entry name" value="LRR_R13L4/SHOC2-like"/>
</dbReference>
<dbReference type="STRING" id="1034807.FBFL15_0729"/>
<evidence type="ECO:0000313" key="6">
    <source>
        <dbReference type="Proteomes" id="UP000009186"/>
    </source>
</evidence>
<reference evidence="5 6" key="1">
    <citation type="journal article" date="2011" name="Appl. Environ. Microbiol.">
        <title>Complete genome sequence of the fish pathogen Flavobacterium branchiophilum.</title>
        <authorList>
            <consortium name="1:IP"/>
            <consortium name="Microbial Evolutionary Genomics,F-75015 Paris"/>
            <consortium name="France 2:CNRS"/>
            <consortium name="URA2171"/>
            <consortium name="F-75015 Paris,France 3:Unite de Virologie et Immunologie Mol."/>
            <consortium name="INRA,78352 Jouy en Josas Cedex"/>
            <consortium name="France. 4:Unite de Mathemathique"/>
            <consortium name="Informatique et Genome,INRA"/>
            <consortium name="78352 Jouy en Josas Cedex"/>
            <consortium name="France. 5:CEA/Genoscope"/>
            <consortium name="Evry"/>
            <consortium name="France"/>
            <person name="Touchon M."/>
            <person name="Barbier P."/>
            <person name="Bernardet J.F."/>
            <person name="Loux V."/>
            <person name="Vacherie B."/>
            <person name="Barbe V."/>
            <person name="Rocha E.P."/>
            <person name="Duchaud E."/>
        </authorList>
    </citation>
    <scope>NUCLEOTIDE SEQUENCE [LARGE SCALE GENOMIC DNA]</scope>
    <source>
        <strain evidence="5 6">FL-15</strain>
    </source>
</reference>
<feature type="domain" description="Disease resistance R13L4/SHOC-2-like LRR" evidence="4">
    <location>
        <begin position="47"/>
        <end position="124"/>
    </location>
</feature>
<dbReference type="RefSeq" id="WP_014083316.1">
    <property type="nucleotide sequence ID" value="NC_016001.1"/>
</dbReference>
<proteinExistence type="predicted"/>
<organism evidence="5 6">
    <name type="scientific">Flavobacterium branchiophilum (strain FL-15)</name>
    <dbReference type="NCBI Taxonomy" id="1034807"/>
    <lineage>
        <taxon>Bacteria</taxon>
        <taxon>Pseudomonadati</taxon>
        <taxon>Bacteroidota</taxon>
        <taxon>Flavobacteriia</taxon>
        <taxon>Flavobacteriales</taxon>
        <taxon>Flavobacteriaceae</taxon>
        <taxon>Flavobacterium</taxon>
    </lineage>
</organism>
<feature type="chain" id="PRO_5003440793" evidence="3">
    <location>
        <begin position="20"/>
        <end position="212"/>
    </location>
</feature>
<name>G2Z663_FLABF</name>
<keyword evidence="6" id="KW-1185">Reference proteome</keyword>
<dbReference type="GO" id="GO:0005737">
    <property type="term" value="C:cytoplasm"/>
    <property type="evidence" value="ECO:0007669"/>
    <property type="project" value="TreeGrafter"/>
</dbReference>
<evidence type="ECO:0000256" key="2">
    <source>
        <dbReference type="ARBA" id="ARBA00022737"/>
    </source>
</evidence>
<dbReference type="SUPFAM" id="SSF52058">
    <property type="entry name" value="L domain-like"/>
    <property type="match status" value="1"/>
</dbReference>
<dbReference type="Proteomes" id="UP000009186">
    <property type="component" value="Chromosome"/>
</dbReference>
<gene>
    <name evidence="5" type="ordered locus">FBFL15_0729</name>
</gene>
<dbReference type="PROSITE" id="PS51450">
    <property type="entry name" value="LRR"/>
    <property type="match status" value="2"/>
</dbReference>
<dbReference type="Gene3D" id="3.80.10.10">
    <property type="entry name" value="Ribonuclease Inhibitor"/>
    <property type="match status" value="1"/>
</dbReference>
<dbReference type="AlphaFoldDB" id="G2Z663"/>
<sequence length="212" mass="24906">MKLQIKLFIFMLCSLITQAQEPVYQKDKVTFYNLKDALKNPFQVKTLHLTGSNESLQNIDFSVFKNLEFLSLKEGHLDEIPQGITQLKSLKVLDLSGNNFKKLPTHFKNLKRLHELYLNEDKNLQLNEAFSILAEMPNLKYLHLENDNLDTLPNSINKLKFIEKLYLNNNHFKEIPNLQSLDHLIYLDLKDNQIQPEVIDMRNLNFGFKINF</sequence>
<dbReference type="InterPro" id="IPR003591">
    <property type="entry name" value="Leu-rich_rpt_typical-subtyp"/>
</dbReference>
<dbReference type="InterPro" id="IPR050216">
    <property type="entry name" value="LRR_domain-containing"/>
</dbReference>
<protein>
    <submittedName>
        <fullName evidence="5">Leucine-rich repeat protein</fullName>
    </submittedName>
</protein>
<evidence type="ECO:0000259" key="4">
    <source>
        <dbReference type="Pfam" id="PF23598"/>
    </source>
</evidence>
<evidence type="ECO:0000256" key="3">
    <source>
        <dbReference type="SAM" id="SignalP"/>
    </source>
</evidence>
<dbReference type="SMART" id="SM00369">
    <property type="entry name" value="LRR_TYP"/>
    <property type="match status" value="3"/>
</dbReference>
<keyword evidence="2" id="KW-0677">Repeat</keyword>
<dbReference type="KEGG" id="fbr:FBFL15_0729"/>
<dbReference type="PANTHER" id="PTHR48051">
    <property type="match status" value="1"/>
</dbReference>
<dbReference type="InterPro" id="IPR032675">
    <property type="entry name" value="LRR_dom_sf"/>
</dbReference>
<accession>G2Z663</accession>
<dbReference type="HOGENOM" id="CLU_1266133_0_0_10"/>
<evidence type="ECO:0000256" key="1">
    <source>
        <dbReference type="ARBA" id="ARBA00022614"/>
    </source>
</evidence>
<dbReference type="eggNOG" id="COG4886">
    <property type="taxonomic scope" value="Bacteria"/>
</dbReference>
<dbReference type="PANTHER" id="PTHR48051:SF1">
    <property type="entry name" value="RAS SUPPRESSOR PROTEIN 1"/>
    <property type="match status" value="1"/>
</dbReference>
<dbReference type="EMBL" id="FQ859183">
    <property type="protein sequence ID" value="CCB68837.1"/>
    <property type="molecule type" value="Genomic_DNA"/>
</dbReference>
<feature type="signal peptide" evidence="3">
    <location>
        <begin position="1"/>
        <end position="19"/>
    </location>
</feature>
<keyword evidence="1" id="KW-0433">Leucine-rich repeat</keyword>
<evidence type="ECO:0000313" key="5">
    <source>
        <dbReference type="EMBL" id="CCB68837.1"/>
    </source>
</evidence>
<dbReference type="Pfam" id="PF23598">
    <property type="entry name" value="LRR_14"/>
    <property type="match status" value="1"/>
</dbReference>
<dbReference type="InterPro" id="IPR001611">
    <property type="entry name" value="Leu-rich_rpt"/>
</dbReference>